<keyword evidence="3" id="KW-1185">Reference proteome</keyword>
<name>A0A8S0QMT8_OLEEU</name>
<organism evidence="2 3">
    <name type="scientific">Olea europaea subsp. europaea</name>
    <dbReference type="NCBI Taxonomy" id="158383"/>
    <lineage>
        <taxon>Eukaryota</taxon>
        <taxon>Viridiplantae</taxon>
        <taxon>Streptophyta</taxon>
        <taxon>Embryophyta</taxon>
        <taxon>Tracheophyta</taxon>
        <taxon>Spermatophyta</taxon>
        <taxon>Magnoliopsida</taxon>
        <taxon>eudicotyledons</taxon>
        <taxon>Gunneridae</taxon>
        <taxon>Pentapetalae</taxon>
        <taxon>asterids</taxon>
        <taxon>lamiids</taxon>
        <taxon>Lamiales</taxon>
        <taxon>Oleaceae</taxon>
        <taxon>Oleeae</taxon>
        <taxon>Olea</taxon>
    </lineage>
</organism>
<evidence type="ECO:0000256" key="1">
    <source>
        <dbReference type="SAM" id="MobiDB-lite"/>
    </source>
</evidence>
<dbReference type="Gramene" id="OE9A011488T1">
    <property type="protein sequence ID" value="OE9A011488C1"/>
    <property type="gene ID" value="OE9A011488"/>
</dbReference>
<dbReference type="GO" id="GO:0006355">
    <property type="term" value="P:regulation of DNA-templated transcription"/>
    <property type="evidence" value="ECO:0007669"/>
    <property type="project" value="InterPro"/>
</dbReference>
<proteinExistence type="predicted"/>
<dbReference type="InterPro" id="IPR039928">
    <property type="entry name" value="LNK"/>
</dbReference>
<dbReference type="GO" id="GO:0007623">
    <property type="term" value="P:circadian rhythm"/>
    <property type="evidence" value="ECO:0007669"/>
    <property type="project" value="InterPro"/>
</dbReference>
<feature type="compositionally biased region" description="Basic and acidic residues" evidence="1">
    <location>
        <begin position="132"/>
        <end position="144"/>
    </location>
</feature>
<dbReference type="Proteomes" id="UP000594638">
    <property type="component" value="Unassembled WGS sequence"/>
</dbReference>
<comment type="caution">
    <text evidence="2">The sequence shown here is derived from an EMBL/GenBank/DDBJ whole genome shotgun (WGS) entry which is preliminary data.</text>
</comment>
<feature type="region of interest" description="Disordered" evidence="1">
    <location>
        <begin position="79"/>
        <end position="148"/>
    </location>
</feature>
<dbReference type="EMBL" id="CACTIH010001903">
    <property type="protein sequence ID" value="CAA2968289.1"/>
    <property type="molecule type" value="Genomic_DNA"/>
</dbReference>
<feature type="compositionally biased region" description="Polar residues" evidence="1">
    <location>
        <begin position="82"/>
        <end position="110"/>
    </location>
</feature>
<gene>
    <name evidence="2" type="ORF">OLEA9_A011488</name>
</gene>
<dbReference type="PANTHER" id="PTHR33334:SF8">
    <property type="entry name" value="PROTEIN LNK1"/>
    <property type="match status" value="1"/>
</dbReference>
<dbReference type="AlphaFoldDB" id="A0A8S0QMT8"/>
<sequence length="497" mass="55700">MSDLCTYKIDGTVWDEFCQIDDHIVPQSGDKRVNRNSFHSDVFKKPRCEVTCISGDFIDEYNYRYVDDERDGGEYNRRSSTLEKYSSSHKQNSLFPTSSDSDSISDNAKTSGHDIKNNHTDSTGSEFCANDPTHDEKGSADHSHSYSYPLGDTPQIDNDLNFFDNFEDVDWLFSCDSTYGLGTIREDEFGWFSSPNALGESRDVPKSELKLSYPESNAMENISENHDLSKLIVTCAINDDSALATSPVGSKKSSWPLGRDEFASHLSIVNGPSSSDRKDEFTPRDQIDECKMLSKHQNLSERKRAEQYLGNGSSFSYISNLPSEVIQSPDRDTSHQAFPYVNVQYQQQAMGQDSYHATCDSVSLEKQVHHSGDKQDDHCDVEGIKIVTPAELCSSDVQESLSMSSDLDDISPEAVSFLQLQHVTEQLNLKTKLCIRDGLCRLALLAEQRPRLENLNNSSGNQRDASETFMAECAKKCTGVMNMEVDRSIAHLLFTCP</sequence>
<evidence type="ECO:0000313" key="2">
    <source>
        <dbReference type="EMBL" id="CAA2968289.1"/>
    </source>
</evidence>
<protein>
    <submittedName>
        <fullName evidence="2">Uncharacterized protein</fullName>
    </submittedName>
</protein>
<accession>A0A8S0QMT8</accession>
<reference evidence="2 3" key="1">
    <citation type="submission" date="2019-12" db="EMBL/GenBank/DDBJ databases">
        <authorList>
            <person name="Alioto T."/>
            <person name="Alioto T."/>
            <person name="Gomez Garrido J."/>
        </authorList>
    </citation>
    <scope>NUCLEOTIDE SEQUENCE [LARGE SCALE GENOMIC DNA]</scope>
</reference>
<dbReference type="PANTHER" id="PTHR33334">
    <property type="entry name" value="PROTEIN LNK1"/>
    <property type="match status" value="1"/>
</dbReference>
<evidence type="ECO:0000313" key="3">
    <source>
        <dbReference type="Proteomes" id="UP000594638"/>
    </source>
</evidence>